<dbReference type="AlphaFoldDB" id="A0A841R5C1"/>
<dbReference type="InterPro" id="IPR017900">
    <property type="entry name" value="4Fe4S_Fe_S_CS"/>
</dbReference>
<evidence type="ECO:0000256" key="2">
    <source>
        <dbReference type="ARBA" id="ARBA00022485"/>
    </source>
</evidence>
<dbReference type="InterPro" id="IPR017896">
    <property type="entry name" value="4Fe4S_Fe-S-bd"/>
</dbReference>
<evidence type="ECO:0000256" key="4">
    <source>
        <dbReference type="ARBA" id="ARBA00022737"/>
    </source>
</evidence>
<sequence>MSDNITKKIMLYFPECETESPIVYHLVKDYDLMINIFRAKVTPEEEGYLVLDITGSDGNIHQATEWLQSLGIIVNETDKGVKWDQNRCVQCGSCVPHCPTGALSIPDRSTMEIRFESNKCIECLSCIKVCPYEAVTSIF</sequence>
<dbReference type="SUPFAM" id="SSF55021">
    <property type="entry name" value="ACT-like"/>
    <property type="match status" value="1"/>
</dbReference>
<evidence type="ECO:0000256" key="7">
    <source>
        <dbReference type="ARBA" id="ARBA00023014"/>
    </source>
</evidence>
<dbReference type="PROSITE" id="PS00198">
    <property type="entry name" value="4FE4S_FER_1"/>
    <property type="match status" value="2"/>
</dbReference>
<dbReference type="SMART" id="SM00930">
    <property type="entry name" value="NIL"/>
    <property type="match status" value="1"/>
</dbReference>
<evidence type="ECO:0000313" key="10">
    <source>
        <dbReference type="Proteomes" id="UP000587760"/>
    </source>
</evidence>
<dbReference type="Gene3D" id="3.30.70.260">
    <property type="match status" value="1"/>
</dbReference>
<dbReference type="InterPro" id="IPR018449">
    <property type="entry name" value="NIL_domain"/>
</dbReference>
<keyword evidence="4" id="KW-0677">Repeat</keyword>
<dbReference type="Proteomes" id="UP000587760">
    <property type="component" value="Unassembled WGS sequence"/>
</dbReference>
<keyword evidence="10" id="KW-1185">Reference proteome</keyword>
<feature type="domain" description="4Fe-4S ferredoxin-type" evidence="8">
    <location>
        <begin position="111"/>
        <end position="139"/>
    </location>
</feature>
<dbReference type="SUPFAM" id="SSF54862">
    <property type="entry name" value="4Fe-4S ferredoxins"/>
    <property type="match status" value="1"/>
</dbReference>
<gene>
    <name evidence="9" type="ORF">HNR50_002027</name>
</gene>
<comment type="caution">
    <text evidence="9">The sequence shown here is derived from an EMBL/GenBank/DDBJ whole genome shotgun (WGS) entry which is preliminary data.</text>
</comment>
<dbReference type="PANTHER" id="PTHR43687">
    <property type="entry name" value="ADENYLYLSULFATE REDUCTASE, BETA SUBUNIT"/>
    <property type="match status" value="1"/>
</dbReference>
<dbReference type="Pfam" id="PF09383">
    <property type="entry name" value="NIL"/>
    <property type="match status" value="1"/>
</dbReference>
<keyword evidence="3" id="KW-0479">Metal-binding</keyword>
<dbReference type="GO" id="GO:0046872">
    <property type="term" value="F:metal ion binding"/>
    <property type="evidence" value="ECO:0007669"/>
    <property type="project" value="UniProtKB-KW"/>
</dbReference>
<evidence type="ECO:0000256" key="5">
    <source>
        <dbReference type="ARBA" id="ARBA00022982"/>
    </source>
</evidence>
<dbReference type="PROSITE" id="PS51379">
    <property type="entry name" value="4FE4S_FER_2"/>
    <property type="match status" value="2"/>
</dbReference>
<keyword evidence="1" id="KW-0813">Transport</keyword>
<protein>
    <submittedName>
        <fullName evidence="9">Ferredoxin</fullName>
    </submittedName>
</protein>
<keyword evidence="6" id="KW-0408">Iron</keyword>
<dbReference type="InterPro" id="IPR045865">
    <property type="entry name" value="ACT-like_dom_sf"/>
</dbReference>
<organism evidence="9 10">
    <name type="scientific">Spirochaeta isovalerica</name>
    <dbReference type="NCBI Taxonomy" id="150"/>
    <lineage>
        <taxon>Bacteria</taxon>
        <taxon>Pseudomonadati</taxon>
        <taxon>Spirochaetota</taxon>
        <taxon>Spirochaetia</taxon>
        <taxon>Spirochaetales</taxon>
        <taxon>Spirochaetaceae</taxon>
        <taxon>Spirochaeta</taxon>
    </lineage>
</organism>
<proteinExistence type="predicted"/>
<dbReference type="PANTHER" id="PTHR43687:SF6">
    <property type="entry name" value="L-ASPARTATE SEMIALDEHYDE SULFURTRANSFERASE IRON-SULFUR SUBUNIT"/>
    <property type="match status" value="1"/>
</dbReference>
<dbReference type="RefSeq" id="WP_184746533.1">
    <property type="nucleotide sequence ID" value="NZ_JACHGJ010000003.1"/>
</dbReference>
<dbReference type="EMBL" id="JACHGJ010000003">
    <property type="protein sequence ID" value="MBB6480364.1"/>
    <property type="molecule type" value="Genomic_DNA"/>
</dbReference>
<keyword evidence="7" id="KW-0411">Iron-sulfur</keyword>
<evidence type="ECO:0000256" key="3">
    <source>
        <dbReference type="ARBA" id="ARBA00022723"/>
    </source>
</evidence>
<evidence type="ECO:0000313" key="9">
    <source>
        <dbReference type="EMBL" id="MBB6480364.1"/>
    </source>
</evidence>
<evidence type="ECO:0000256" key="1">
    <source>
        <dbReference type="ARBA" id="ARBA00022448"/>
    </source>
</evidence>
<keyword evidence="2" id="KW-0004">4Fe-4S</keyword>
<evidence type="ECO:0000256" key="6">
    <source>
        <dbReference type="ARBA" id="ARBA00023004"/>
    </source>
</evidence>
<feature type="domain" description="4Fe-4S ferredoxin-type" evidence="8">
    <location>
        <begin position="79"/>
        <end position="108"/>
    </location>
</feature>
<evidence type="ECO:0000259" key="8">
    <source>
        <dbReference type="PROSITE" id="PS51379"/>
    </source>
</evidence>
<name>A0A841R5C1_9SPIO</name>
<reference evidence="9 10" key="1">
    <citation type="submission" date="2020-08" db="EMBL/GenBank/DDBJ databases">
        <title>Genomic Encyclopedia of Type Strains, Phase IV (KMG-IV): sequencing the most valuable type-strain genomes for metagenomic binning, comparative biology and taxonomic classification.</title>
        <authorList>
            <person name="Goeker M."/>
        </authorList>
    </citation>
    <scope>NUCLEOTIDE SEQUENCE [LARGE SCALE GENOMIC DNA]</scope>
    <source>
        <strain evidence="9 10">DSM 2461</strain>
    </source>
</reference>
<dbReference type="Gene3D" id="3.30.70.20">
    <property type="match status" value="2"/>
</dbReference>
<keyword evidence="5" id="KW-0249">Electron transport</keyword>
<accession>A0A841R5C1</accession>
<dbReference type="Pfam" id="PF12838">
    <property type="entry name" value="Fer4_7"/>
    <property type="match status" value="1"/>
</dbReference>
<dbReference type="InterPro" id="IPR050572">
    <property type="entry name" value="Fe-S_Ferredoxin"/>
</dbReference>
<dbReference type="GO" id="GO:0051539">
    <property type="term" value="F:4 iron, 4 sulfur cluster binding"/>
    <property type="evidence" value="ECO:0007669"/>
    <property type="project" value="UniProtKB-KW"/>
</dbReference>